<name>A0A2A5WUV3_9GAMM</name>
<dbReference type="EMBL" id="NTKD01000016">
    <property type="protein sequence ID" value="PDH40007.1"/>
    <property type="molecule type" value="Genomic_DNA"/>
</dbReference>
<dbReference type="Gene3D" id="3.30.1540.10">
    <property type="entry name" value="formyl-coa transferase, domain 3"/>
    <property type="match status" value="1"/>
</dbReference>
<dbReference type="PANTHER" id="PTHR48207">
    <property type="entry name" value="SUCCINATE--HYDROXYMETHYLGLUTARATE COA-TRANSFERASE"/>
    <property type="match status" value="1"/>
</dbReference>
<dbReference type="InterPro" id="IPR003673">
    <property type="entry name" value="CoA-Trfase_fam_III"/>
</dbReference>
<evidence type="ECO:0008006" key="4">
    <source>
        <dbReference type="Google" id="ProtNLM"/>
    </source>
</evidence>
<dbReference type="PROSITE" id="PS51257">
    <property type="entry name" value="PROKAR_LIPOPROTEIN"/>
    <property type="match status" value="1"/>
</dbReference>
<proteinExistence type="predicted"/>
<dbReference type="GO" id="GO:0008410">
    <property type="term" value="F:CoA-transferase activity"/>
    <property type="evidence" value="ECO:0007669"/>
    <property type="project" value="TreeGrafter"/>
</dbReference>
<dbReference type="InterPro" id="IPR044855">
    <property type="entry name" value="CoA-Trfase_III_dom3_sf"/>
</dbReference>
<protein>
    <recommendedName>
        <fullName evidence="4">CoA transferase</fullName>
    </recommendedName>
</protein>
<dbReference type="InterPro" id="IPR050483">
    <property type="entry name" value="CoA-transferase_III_domain"/>
</dbReference>
<dbReference type="AlphaFoldDB" id="A0A2A5WUV3"/>
<dbReference type="SUPFAM" id="SSF89796">
    <property type="entry name" value="CoA-transferase family III (CaiB/BaiF)"/>
    <property type="match status" value="1"/>
</dbReference>
<sequence>MTSTCGRDTTGRTLTFLVTAMSGCQERLSEVCRRPRSHRLNTREPTMDKPLAGIRILDLTHVWAGPLATRVLGDMGAEILKIETATARGLRDMRIPIPGMYPGGDPKDEFWNRDGEFNKLNRNKKGLSLNLKSDEGKAIFLSLVAKCDVVIENFSASAMNRLGLGYDSLKGANPQIIYVAMPGFGTSGPNSDFVAFGPSVEPMTGLTAMMGYRDDEKYTTAMGLPDPIAGITAAAAVVTAVAQRKETEQGQHIDLPLQEGTINLLGEKYVEAQLTGHAPAVNANRSTSFAPQGIYPCAGEDEWIVIACPNDETWGALAGIAGIHNSGFETVEARQQHHDALDERISAFTSGCSKLELMVQLQDAGVPAGAVHTAPEVLSDPQVRARNYFVEMGGEHIEPSPYPGTPVRFDRQRATSWQLAPKLGEHNEEVLRDLLGLSNAEISRLEEDGVIAKLPPTIEEARRR</sequence>
<dbReference type="Gene3D" id="3.40.50.10540">
    <property type="entry name" value="Crotonobetainyl-coa:carnitine coa-transferase, domain 1"/>
    <property type="match status" value="1"/>
</dbReference>
<dbReference type="Proteomes" id="UP000219327">
    <property type="component" value="Unassembled WGS sequence"/>
</dbReference>
<keyword evidence="1" id="KW-0808">Transferase</keyword>
<comment type="caution">
    <text evidence="2">The sequence shown here is derived from an EMBL/GenBank/DDBJ whole genome shotgun (WGS) entry which is preliminary data.</text>
</comment>
<dbReference type="InterPro" id="IPR023606">
    <property type="entry name" value="CoA-Trfase_III_dom_1_sf"/>
</dbReference>
<evidence type="ECO:0000313" key="3">
    <source>
        <dbReference type="Proteomes" id="UP000219327"/>
    </source>
</evidence>
<reference evidence="2 3" key="1">
    <citation type="submission" date="2017-08" db="EMBL/GenBank/DDBJ databases">
        <title>Fine stratification of microbial communities through a metagenomic profile of the photic zone.</title>
        <authorList>
            <person name="Haro-Moreno J.M."/>
            <person name="Lopez-Perez M."/>
            <person name="De La Torre J."/>
            <person name="Picazo A."/>
            <person name="Camacho A."/>
            <person name="Rodriguez-Valera F."/>
        </authorList>
    </citation>
    <scope>NUCLEOTIDE SEQUENCE [LARGE SCALE GENOMIC DNA]</scope>
    <source>
        <strain evidence="2">MED-G24</strain>
    </source>
</reference>
<organism evidence="2 3">
    <name type="scientific">OM182 bacterium MED-G24</name>
    <dbReference type="NCBI Taxonomy" id="1986255"/>
    <lineage>
        <taxon>Bacteria</taxon>
        <taxon>Pseudomonadati</taxon>
        <taxon>Pseudomonadota</taxon>
        <taxon>Gammaproteobacteria</taxon>
        <taxon>OMG group</taxon>
        <taxon>OM182 clade</taxon>
    </lineage>
</organism>
<dbReference type="PANTHER" id="PTHR48207:SF3">
    <property type="entry name" value="SUCCINATE--HYDROXYMETHYLGLUTARATE COA-TRANSFERASE"/>
    <property type="match status" value="1"/>
</dbReference>
<accession>A0A2A5WUV3</accession>
<evidence type="ECO:0000313" key="2">
    <source>
        <dbReference type="EMBL" id="PDH40007.1"/>
    </source>
</evidence>
<evidence type="ECO:0000256" key="1">
    <source>
        <dbReference type="ARBA" id="ARBA00022679"/>
    </source>
</evidence>
<gene>
    <name evidence="2" type="ORF">CNE99_04385</name>
</gene>
<dbReference type="Pfam" id="PF02515">
    <property type="entry name" value="CoA_transf_3"/>
    <property type="match status" value="1"/>
</dbReference>